<reference evidence="3" key="2">
    <citation type="submission" date="2020-04" db="EMBL/GenBank/DDBJ databases">
        <authorList>
            <consortium name="NCBI Genome Project"/>
        </authorList>
    </citation>
    <scope>NUCLEOTIDE SEQUENCE</scope>
    <source>
        <strain evidence="3">CBS 304.34</strain>
    </source>
</reference>
<evidence type="ECO:0000313" key="2">
    <source>
        <dbReference type="Proteomes" id="UP000504636"/>
    </source>
</evidence>
<dbReference type="EMBL" id="MU003725">
    <property type="protein sequence ID" value="KAF2802065.1"/>
    <property type="molecule type" value="Genomic_DNA"/>
</dbReference>
<protein>
    <submittedName>
        <fullName evidence="1 3">Uncharacterized protein</fullName>
    </submittedName>
</protein>
<dbReference type="AlphaFoldDB" id="A0A6A6Y1F6"/>
<gene>
    <name evidence="1 3" type="ORF">BDZ99DRAFT_208768</name>
</gene>
<keyword evidence="2" id="KW-1185">Reference proteome</keyword>
<dbReference type="RefSeq" id="XP_033569029.1">
    <property type="nucleotide sequence ID" value="XM_033713316.1"/>
</dbReference>
<sequence length="133" mass="14828">MEPHAYSMAMKSSRQSSMSRIPARQTSTASAMIVAPTIQALATASWEARGCCSMNVMAALAVLSVAWSAISRCWPASTRRRLRLLSVFITKKPRLNQRLTLCNTLHMTRSPSWCSRKQEIMTKGTSENGIRCY</sequence>
<dbReference type="GeneID" id="54454209"/>
<dbReference type="Proteomes" id="UP000504636">
    <property type="component" value="Unplaced"/>
</dbReference>
<reference evidence="1 3" key="1">
    <citation type="journal article" date="2020" name="Stud. Mycol.">
        <title>101 Dothideomycetes genomes: a test case for predicting lifestyles and emergence of pathogens.</title>
        <authorList>
            <person name="Haridas S."/>
            <person name="Albert R."/>
            <person name="Binder M."/>
            <person name="Bloem J."/>
            <person name="Labutti K."/>
            <person name="Salamov A."/>
            <person name="Andreopoulos B."/>
            <person name="Baker S."/>
            <person name="Barry K."/>
            <person name="Bills G."/>
            <person name="Bluhm B."/>
            <person name="Cannon C."/>
            <person name="Castanera R."/>
            <person name="Culley D."/>
            <person name="Daum C."/>
            <person name="Ezra D."/>
            <person name="Gonzalez J."/>
            <person name="Henrissat B."/>
            <person name="Kuo A."/>
            <person name="Liang C."/>
            <person name="Lipzen A."/>
            <person name="Lutzoni F."/>
            <person name="Magnuson J."/>
            <person name="Mondo S."/>
            <person name="Nolan M."/>
            <person name="Ohm R."/>
            <person name="Pangilinan J."/>
            <person name="Park H.-J."/>
            <person name="Ramirez L."/>
            <person name="Alfaro M."/>
            <person name="Sun H."/>
            <person name="Tritt A."/>
            <person name="Yoshinaga Y."/>
            <person name="Zwiers L.-H."/>
            <person name="Turgeon B."/>
            <person name="Goodwin S."/>
            <person name="Spatafora J."/>
            <person name="Crous P."/>
            <person name="Grigoriev I."/>
        </authorList>
    </citation>
    <scope>NUCLEOTIDE SEQUENCE</scope>
    <source>
        <strain evidence="1 3">CBS 304.34</strain>
    </source>
</reference>
<accession>A0A6A6Y1F6</accession>
<evidence type="ECO:0000313" key="3">
    <source>
        <dbReference type="RefSeq" id="XP_033569029.1"/>
    </source>
</evidence>
<proteinExistence type="predicted"/>
<name>A0A6A6Y1F6_9PEZI</name>
<evidence type="ECO:0000313" key="1">
    <source>
        <dbReference type="EMBL" id="KAF2802065.1"/>
    </source>
</evidence>
<reference evidence="3" key="3">
    <citation type="submission" date="2025-04" db="UniProtKB">
        <authorList>
            <consortium name="RefSeq"/>
        </authorList>
    </citation>
    <scope>IDENTIFICATION</scope>
    <source>
        <strain evidence="3">CBS 304.34</strain>
    </source>
</reference>
<organism evidence="1">
    <name type="scientific">Mytilinidion resinicola</name>
    <dbReference type="NCBI Taxonomy" id="574789"/>
    <lineage>
        <taxon>Eukaryota</taxon>
        <taxon>Fungi</taxon>
        <taxon>Dikarya</taxon>
        <taxon>Ascomycota</taxon>
        <taxon>Pezizomycotina</taxon>
        <taxon>Dothideomycetes</taxon>
        <taxon>Pleosporomycetidae</taxon>
        <taxon>Mytilinidiales</taxon>
        <taxon>Mytilinidiaceae</taxon>
        <taxon>Mytilinidion</taxon>
    </lineage>
</organism>